<feature type="transmembrane region" description="Helical" evidence="1">
    <location>
        <begin position="121"/>
        <end position="139"/>
    </location>
</feature>
<keyword evidence="1" id="KW-0472">Membrane</keyword>
<protein>
    <recommendedName>
        <fullName evidence="4">Zinc ribbon domain-containing protein</fullName>
    </recommendedName>
</protein>
<proteinExistence type="predicted"/>
<feature type="transmembrane region" description="Helical" evidence="1">
    <location>
        <begin position="91"/>
        <end position="109"/>
    </location>
</feature>
<evidence type="ECO:0000313" key="3">
    <source>
        <dbReference type="Proteomes" id="UP001157733"/>
    </source>
</evidence>
<keyword evidence="1" id="KW-0812">Transmembrane</keyword>
<gene>
    <name evidence="2" type="ORF">NSPWAT_1855</name>
</gene>
<evidence type="ECO:0008006" key="4">
    <source>
        <dbReference type="Google" id="ProtNLM"/>
    </source>
</evidence>
<name>A0ABM9HF66_9BACT</name>
<accession>A0ABM9HF66</accession>
<dbReference type="Proteomes" id="UP001157733">
    <property type="component" value="Chromosome"/>
</dbReference>
<reference evidence="2 3" key="1">
    <citation type="submission" date="2022-09" db="EMBL/GenBank/DDBJ databases">
        <authorList>
            <person name="Kop L."/>
        </authorList>
    </citation>
    <scope>NUCLEOTIDE SEQUENCE [LARGE SCALE GENOMIC DNA]</scope>
    <source>
        <strain evidence="2 3">347</strain>
    </source>
</reference>
<sequence length="143" mass="16392">MPENGENGVDKPKKEPIALHNRQDYRLCLNCGFPNRQADTACLYCNTSLVEDTGFLSWLKQSYYILRWRYQLRQKRENLKRGGRSMSWGKGLGYFGLGIVLSFSGVYFFSHSISENSFSTGLIALLLLGYGVFTLRGLFRNKE</sequence>
<dbReference type="EMBL" id="OX336137">
    <property type="protein sequence ID" value="CAI2718711.1"/>
    <property type="molecule type" value="Genomic_DNA"/>
</dbReference>
<organism evidence="2 3">
    <name type="scientific">Nitrospina watsonii</name>
    <dbReference type="NCBI Taxonomy" id="1323948"/>
    <lineage>
        <taxon>Bacteria</taxon>
        <taxon>Pseudomonadati</taxon>
        <taxon>Nitrospinota/Tectimicrobiota group</taxon>
        <taxon>Nitrospinota</taxon>
        <taxon>Nitrospinia</taxon>
        <taxon>Nitrospinales</taxon>
        <taxon>Nitrospinaceae</taxon>
        <taxon>Nitrospina</taxon>
    </lineage>
</organism>
<keyword evidence="3" id="KW-1185">Reference proteome</keyword>
<evidence type="ECO:0000256" key="1">
    <source>
        <dbReference type="SAM" id="Phobius"/>
    </source>
</evidence>
<evidence type="ECO:0000313" key="2">
    <source>
        <dbReference type="EMBL" id="CAI2718711.1"/>
    </source>
</evidence>
<keyword evidence="1" id="KW-1133">Transmembrane helix</keyword>